<reference evidence="4 6" key="1">
    <citation type="submission" date="2016-10" db="EMBL/GenBank/DDBJ databases">
        <authorList>
            <person name="Varghese N."/>
            <person name="Submissions S."/>
        </authorList>
    </citation>
    <scope>NUCLEOTIDE SEQUENCE [LARGE SCALE GENOMIC DNA]</scope>
    <source>
        <strain evidence="4 6">CGMCC 1.11215</strain>
    </source>
</reference>
<dbReference type="AlphaFoldDB" id="A0A4R8VFU1"/>
<dbReference type="EMBL" id="FNIB01000017">
    <property type="protein sequence ID" value="SDO40523.1"/>
    <property type="molecule type" value="Genomic_DNA"/>
</dbReference>
<evidence type="ECO:0000313" key="7">
    <source>
        <dbReference type="Proteomes" id="UP000298252"/>
    </source>
</evidence>
<keyword evidence="7" id="KW-1185">Reference proteome</keyword>
<evidence type="ECO:0000256" key="1">
    <source>
        <dbReference type="ARBA" id="ARBA00023027"/>
    </source>
</evidence>
<evidence type="ECO:0000259" key="3">
    <source>
        <dbReference type="Pfam" id="PF22725"/>
    </source>
</evidence>
<dbReference type="RefSeq" id="WP_092342045.1">
    <property type="nucleotide sequence ID" value="NZ_FNIB01000017.1"/>
</dbReference>
<reference evidence="5 7" key="2">
    <citation type="submission" date="2019-03" db="EMBL/GenBank/DDBJ databases">
        <title>Genomics of glacier-inhabiting Cryobacterium strains.</title>
        <authorList>
            <person name="Liu Q."/>
            <person name="Xin Y.-H."/>
        </authorList>
    </citation>
    <scope>NUCLEOTIDE SEQUENCE [LARGE SCALE GENOMIC DNA]</scope>
    <source>
        <strain evidence="5 7">Hh8</strain>
    </source>
</reference>
<dbReference type="GO" id="GO:0000166">
    <property type="term" value="F:nucleotide binding"/>
    <property type="evidence" value="ECO:0007669"/>
    <property type="project" value="InterPro"/>
</dbReference>
<protein>
    <submittedName>
        <fullName evidence="5">Gfo/Idh/MocA family oxidoreductase</fullName>
    </submittedName>
    <submittedName>
        <fullName evidence="4">Predicted dehydrogenase</fullName>
    </submittedName>
</protein>
<feature type="domain" description="Gfo/Idh/MocA-like oxidoreductase N-terminal" evidence="2">
    <location>
        <begin position="5"/>
        <end position="116"/>
    </location>
</feature>
<keyword evidence="1" id="KW-0520">NAD</keyword>
<gene>
    <name evidence="5" type="ORF">E3O21_03020</name>
    <name evidence="4" type="ORF">SAMN05216368_11743</name>
</gene>
<dbReference type="Gene3D" id="3.40.50.720">
    <property type="entry name" value="NAD(P)-binding Rossmann-like Domain"/>
    <property type="match status" value="1"/>
</dbReference>
<evidence type="ECO:0000313" key="4">
    <source>
        <dbReference type="EMBL" id="SDO40523.1"/>
    </source>
</evidence>
<dbReference type="SUPFAM" id="SSF55347">
    <property type="entry name" value="Glyceraldehyde-3-phosphate dehydrogenase-like, C-terminal domain"/>
    <property type="match status" value="1"/>
</dbReference>
<dbReference type="EMBL" id="SOFD01000007">
    <property type="protein sequence ID" value="TFB81426.1"/>
    <property type="molecule type" value="Genomic_DNA"/>
</dbReference>
<evidence type="ECO:0000313" key="6">
    <source>
        <dbReference type="Proteomes" id="UP000199639"/>
    </source>
</evidence>
<accession>A0A4R8VFU1</accession>
<dbReference type="Gene3D" id="3.30.360.10">
    <property type="entry name" value="Dihydrodipicolinate Reductase, domain 2"/>
    <property type="match status" value="1"/>
</dbReference>
<dbReference type="Pfam" id="PF01408">
    <property type="entry name" value="GFO_IDH_MocA"/>
    <property type="match status" value="1"/>
</dbReference>
<evidence type="ECO:0000313" key="5">
    <source>
        <dbReference type="EMBL" id="TFB81426.1"/>
    </source>
</evidence>
<dbReference type="Proteomes" id="UP000298252">
    <property type="component" value="Unassembled WGS sequence"/>
</dbReference>
<dbReference type="Proteomes" id="UP000199639">
    <property type="component" value="Unassembled WGS sequence"/>
</dbReference>
<dbReference type="InterPro" id="IPR055170">
    <property type="entry name" value="GFO_IDH_MocA-like_dom"/>
</dbReference>
<name>A0A4R8VFU1_9MICO</name>
<dbReference type="STRING" id="1424659.SAMN05216368_11743"/>
<dbReference type="InterPro" id="IPR051450">
    <property type="entry name" value="Gfo/Idh/MocA_Oxidoreductases"/>
</dbReference>
<dbReference type="InterPro" id="IPR036291">
    <property type="entry name" value="NAD(P)-bd_dom_sf"/>
</dbReference>
<organism evidence="4 6">
    <name type="scientific">Cryobacterium flavum</name>
    <dbReference type="NCBI Taxonomy" id="1424659"/>
    <lineage>
        <taxon>Bacteria</taxon>
        <taxon>Bacillati</taxon>
        <taxon>Actinomycetota</taxon>
        <taxon>Actinomycetes</taxon>
        <taxon>Micrococcales</taxon>
        <taxon>Microbacteriaceae</taxon>
        <taxon>Cryobacterium</taxon>
    </lineage>
</organism>
<proteinExistence type="predicted"/>
<sequence>MAVAQIALVGAGVMGSHHARVISQSARAELAFLVDPRESVGRAVAAKFGATWVPELPSLANVDAVVVAAATEAHYPLAMRILSEQTPLLVEKPVADSLLRTEEILAAADALDLPFMCGLLERFNPAIVTVRPLIESPFHITAARHSPYADRIKTGVAWDLLVHDIDLAVTLMGSAPTQVDARLGFFHPSSVAGAEDVVETLLEFQGGAIAQVSASRVGQRKIRQLSVYENDRLIELDLLRRDVTIYHHISENSADGEGRGYKQQTVIEIPELLTSQEPLTAQFDHFVDLLDGKADSAAERASILPSHRVIAEVIAKRPVTT</sequence>
<dbReference type="PANTHER" id="PTHR43377:SF1">
    <property type="entry name" value="BILIVERDIN REDUCTASE A"/>
    <property type="match status" value="1"/>
</dbReference>
<dbReference type="Pfam" id="PF22725">
    <property type="entry name" value="GFO_IDH_MocA_C3"/>
    <property type="match status" value="1"/>
</dbReference>
<feature type="domain" description="GFO/IDH/MocA-like oxidoreductase" evidence="3">
    <location>
        <begin position="151"/>
        <end position="221"/>
    </location>
</feature>
<dbReference type="InterPro" id="IPR000683">
    <property type="entry name" value="Gfo/Idh/MocA-like_OxRdtase_N"/>
</dbReference>
<dbReference type="SUPFAM" id="SSF51735">
    <property type="entry name" value="NAD(P)-binding Rossmann-fold domains"/>
    <property type="match status" value="1"/>
</dbReference>
<evidence type="ECO:0000259" key="2">
    <source>
        <dbReference type="Pfam" id="PF01408"/>
    </source>
</evidence>
<dbReference type="PANTHER" id="PTHR43377">
    <property type="entry name" value="BILIVERDIN REDUCTASE A"/>
    <property type="match status" value="1"/>
</dbReference>